<dbReference type="AlphaFoldDB" id="A0AA37P849"/>
<dbReference type="EMBL" id="BQXU01000019">
    <property type="protein sequence ID" value="GKT47299.1"/>
    <property type="molecule type" value="Genomic_DNA"/>
</dbReference>
<comment type="caution">
    <text evidence="1">The sequence shown here is derived from an EMBL/GenBank/DDBJ whole genome shotgun (WGS) entry which is preliminary data.</text>
</comment>
<evidence type="ECO:0000313" key="2">
    <source>
        <dbReference type="Proteomes" id="UP001055115"/>
    </source>
</evidence>
<accession>A0AA37P849</accession>
<proteinExistence type="predicted"/>
<gene>
    <name evidence="1" type="ORF">ColSpa_07480</name>
</gene>
<dbReference type="GeneID" id="73328282"/>
<protein>
    <submittedName>
        <fullName evidence="1">Uncharacterized protein</fullName>
    </submittedName>
</protein>
<name>A0AA37P849_9PEZI</name>
<dbReference type="PROSITE" id="PS51257">
    <property type="entry name" value="PROKAR_LIPOPROTEIN"/>
    <property type="match status" value="1"/>
</dbReference>
<reference evidence="1 2" key="1">
    <citation type="submission" date="2022-03" db="EMBL/GenBank/DDBJ databases">
        <title>Genome data of Colletotrichum spp.</title>
        <authorList>
            <person name="Utami Y.D."/>
            <person name="Hiruma K."/>
        </authorList>
    </citation>
    <scope>NUCLEOTIDE SEQUENCE [LARGE SCALE GENOMIC DNA]</scope>
    <source>
        <strain evidence="1 2">MAFF 239500</strain>
    </source>
</reference>
<sequence>MSARYKEGKDEQRMAQAQLMPAFGSCDDSAMIVFAYVVTRSLETSTKQNKASSEVGIRNCLLVEPEPEYRMSQRPDRDSPESQ</sequence>
<dbReference type="Proteomes" id="UP001055115">
    <property type="component" value="Unassembled WGS sequence"/>
</dbReference>
<evidence type="ECO:0000313" key="1">
    <source>
        <dbReference type="EMBL" id="GKT47299.1"/>
    </source>
</evidence>
<keyword evidence="2" id="KW-1185">Reference proteome</keyword>
<organism evidence="1 2">
    <name type="scientific">Colletotrichum spaethianum</name>
    <dbReference type="NCBI Taxonomy" id="700344"/>
    <lineage>
        <taxon>Eukaryota</taxon>
        <taxon>Fungi</taxon>
        <taxon>Dikarya</taxon>
        <taxon>Ascomycota</taxon>
        <taxon>Pezizomycotina</taxon>
        <taxon>Sordariomycetes</taxon>
        <taxon>Hypocreomycetidae</taxon>
        <taxon>Glomerellales</taxon>
        <taxon>Glomerellaceae</taxon>
        <taxon>Colletotrichum</taxon>
        <taxon>Colletotrichum spaethianum species complex</taxon>
    </lineage>
</organism>
<dbReference type="RefSeq" id="XP_049129649.1">
    <property type="nucleotide sequence ID" value="XM_049273692.1"/>
</dbReference>